<evidence type="ECO:0000259" key="6">
    <source>
        <dbReference type="SMART" id="SM01019"/>
    </source>
</evidence>
<evidence type="ECO:0000256" key="2">
    <source>
        <dbReference type="ARBA" id="ARBA00023015"/>
    </source>
</evidence>
<keyword evidence="3" id="KW-0238">DNA-binding</keyword>
<dbReference type="Pfam" id="PF02362">
    <property type="entry name" value="B3"/>
    <property type="match status" value="1"/>
</dbReference>
<dbReference type="InterPro" id="IPR003340">
    <property type="entry name" value="B3_DNA-bd"/>
</dbReference>
<dbReference type="InterPro" id="IPR044837">
    <property type="entry name" value="REM16-like"/>
</dbReference>
<evidence type="ECO:0000313" key="8">
    <source>
        <dbReference type="Proteomes" id="UP001428341"/>
    </source>
</evidence>
<dbReference type="AlphaFoldDB" id="A0AAP0LLX8"/>
<dbReference type="Gene3D" id="2.40.330.10">
    <property type="entry name" value="DNA-binding pseudobarrel domain"/>
    <property type="match status" value="2"/>
</dbReference>
<sequence>MCMPSQKNWISYRCNTNKKCTATVGSPKFKSGCEMRGKKCGIEEAEVKDESESVSDLMKEKLNITGLSNSQRSVQRKMHLGETPCQWVQETDHLIDNTKLKKAKHKMKNEHSTCIVGYFFRWKKDIAIDAAKFFNPKNPSFLVFMWENNIWKQSVYVPVAFSQNCLRGNKFAVQDSEGTELAVTMSWTRKCFLSGWGWFFKENLVTKNLLIPFRISVSLLVRLYVYHNVIKRNQGHLVVISYPSKNSCTPSKHNGYEMQGERPRMEGIEEKNEPGNMNESMPDEIDIIKLLEDMRICVCESMKFLSVKERQAAIEAAKSIEPEKPSFLVVLQTRNMMEHVVYVPATFAQKYLSGDSHVVAQDSRGGSKLATKMKSSSGECFLTGWLGFFEENHVREGDILILEMIKKKNKNILLKVSVVYT</sequence>
<keyword evidence="4" id="KW-0804">Transcription</keyword>
<accession>A0AAP0LLX8</accession>
<comment type="subcellular location">
    <subcellularLocation>
        <location evidence="1">Nucleus</location>
    </subcellularLocation>
</comment>
<keyword evidence="5" id="KW-0539">Nucleus</keyword>
<gene>
    <name evidence="7" type="ORF">WN944_029528</name>
</gene>
<evidence type="ECO:0000256" key="3">
    <source>
        <dbReference type="ARBA" id="ARBA00023125"/>
    </source>
</evidence>
<evidence type="ECO:0000313" key="7">
    <source>
        <dbReference type="EMBL" id="KAK9177506.1"/>
    </source>
</evidence>
<dbReference type="InterPro" id="IPR015300">
    <property type="entry name" value="DNA-bd_pseudobarrel_sf"/>
</dbReference>
<dbReference type="EMBL" id="JBCGBO010000025">
    <property type="protein sequence ID" value="KAK9177506.1"/>
    <property type="molecule type" value="Genomic_DNA"/>
</dbReference>
<evidence type="ECO:0000256" key="1">
    <source>
        <dbReference type="ARBA" id="ARBA00004123"/>
    </source>
</evidence>
<protein>
    <recommendedName>
        <fullName evidence="6">TF-B3 domain-containing protein</fullName>
    </recommendedName>
</protein>
<comment type="caution">
    <text evidence="7">The sequence shown here is derived from an EMBL/GenBank/DDBJ whole genome shotgun (WGS) entry which is preliminary data.</text>
</comment>
<dbReference type="Proteomes" id="UP001428341">
    <property type="component" value="Unassembled WGS sequence"/>
</dbReference>
<reference evidence="7 8" key="1">
    <citation type="submission" date="2024-05" db="EMBL/GenBank/DDBJ databases">
        <title>Haplotype-resolved chromosome-level genome assembly of Huyou (Citrus changshanensis).</title>
        <authorList>
            <person name="Miao C."/>
            <person name="Chen W."/>
            <person name="Wu Y."/>
            <person name="Wang L."/>
            <person name="Zhao S."/>
            <person name="Grierson D."/>
            <person name="Xu C."/>
            <person name="Chen K."/>
        </authorList>
    </citation>
    <scope>NUCLEOTIDE SEQUENCE [LARGE SCALE GENOMIC DNA]</scope>
    <source>
        <strain evidence="7">01-14</strain>
        <tissue evidence="7">Leaf</tissue>
    </source>
</reference>
<evidence type="ECO:0000256" key="4">
    <source>
        <dbReference type="ARBA" id="ARBA00023163"/>
    </source>
</evidence>
<dbReference type="SMART" id="SM01019">
    <property type="entry name" value="B3"/>
    <property type="match status" value="1"/>
</dbReference>
<dbReference type="PANTHER" id="PTHR31391:SF4">
    <property type="entry name" value="B3 DOMAIN-CONTAINING PROTEIN OS03G0184500"/>
    <property type="match status" value="1"/>
</dbReference>
<keyword evidence="8" id="KW-1185">Reference proteome</keyword>
<name>A0AAP0LLX8_9ROSI</name>
<evidence type="ECO:0000256" key="5">
    <source>
        <dbReference type="ARBA" id="ARBA00023242"/>
    </source>
</evidence>
<dbReference type="GO" id="GO:0003677">
    <property type="term" value="F:DNA binding"/>
    <property type="evidence" value="ECO:0007669"/>
    <property type="project" value="UniProtKB-KW"/>
</dbReference>
<feature type="domain" description="TF-B3" evidence="6">
    <location>
        <begin position="327"/>
        <end position="420"/>
    </location>
</feature>
<dbReference type="PANTHER" id="PTHR31391">
    <property type="entry name" value="B3 DOMAIN-CONTAINING PROTEIN OS11G0197600-RELATED"/>
    <property type="match status" value="1"/>
</dbReference>
<organism evidence="7 8">
    <name type="scientific">Citrus x changshan-huyou</name>
    <dbReference type="NCBI Taxonomy" id="2935761"/>
    <lineage>
        <taxon>Eukaryota</taxon>
        <taxon>Viridiplantae</taxon>
        <taxon>Streptophyta</taxon>
        <taxon>Embryophyta</taxon>
        <taxon>Tracheophyta</taxon>
        <taxon>Spermatophyta</taxon>
        <taxon>Magnoliopsida</taxon>
        <taxon>eudicotyledons</taxon>
        <taxon>Gunneridae</taxon>
        <taxon>Pentapetalae</taxon>
        <taxon>rosids</taxon>
        <taxon>malvids</taxon>
        <taxon>Sapindales</taxon>
        <taxon>Rutaceae</taxon>
        <taxon>Aurantioideae</taxon>
        <taxon>Citrus</taxon>
    </lineage>
</organism>
<dbReference type="GO" id="GO:0005634">
    <property type="term" value="C:nucleus"/>
    <property type="evidence" value="ECO:0007669"/>
    <property type="project" value="UniProtKB-SubCell"/>
</dbReference>
<keyword evidence="2" id="KW-0805">Transcription regulation</keyword>
<proteinExistence type="predicted"/>
<dbReference type="SUPFAM" id="SSF101936">
    <property type="entry name" value="DNA-binding pseudobarrel domain"/>
    <property type="match status" value="1"/>
</dbReference>